<dbReference type="InterPro" id="IPR009072">
    <property type="entry name" value="Histone-fold"/>
</dbReference>
<feature type="compositionally biased region" description="Polar residues" evidence="1">
    <location>
        <begin position="801"/>
        <end position="815"/>
    </location>
</feature>
<dbReference type="OrthoDB" id="5382203at2759"/>
<feature type="compositionally biased region" description="Pro residues" evidence="1">
    <location>
        <begin position="470"/>
        <end position="482"/>
    </location>
</feature>
<dbReference type="EMBL" id="JAEVFJ010000032">
    <property type="protein sequence ID" value="KAH8092459.1"/>
    <property type="molecule type" value="Genomic_DNA"/>
</dbReference>
<evidence type="ECO:0000313" key="2">
    <source>
        <dbReference type="EMBL" id="KAH8092459.1"/>
    </source>
</evidence>
<feature type="region of interest" description="Disordered" evidence="1">
    <location>
        <begin position="344"/>
        <end position="568"/>
    </location>
</feature>
<feature type="compositionally biased region" description="Low complexity" evidence="1">
    <location>
        <begin position="703"/>
        <end position="720"/>
    </location>
</feature>
<reference evidence="2" key="1">
    <citation type="journal article" date="2021" name="New Phytol.">
        <title>Evolutionary innovations through gain and loss of genes in the ectomycorrhizal Boletales.</title>
        <authorList>
            <person name="Wu G."/>
            <person name="Miyauchi S."/>
            <person name="Morin E."/>
            <person name="Kuo A."/>
            <person name="Drula E."/>
            <person name="Varga T."/>
            <person name="Kohler A."/>
            <person name="Feng B."/>
            <person name="Cao Y."/>
            <person name="Lipzen A."/>
            <person name="Daum C."/>
            <person name="Hundley H."/>
            <person name="Pangilinan J."/>
            <person name="Johnson J."/>
            <person name="Barry K."/>
            <person name="LaButti K."/>
            <person name="Ng V."/>
            <person name="Ahrendt S."/>
            <person name="Min B."/>
            <person name="Choi I.G."/>
            <person name="Park H."/>
            <person name="Plett J.M."/>
            <person name="Magnuson J."/>
            <person name="Spatafora J.W."/>
            <person name="Nagy L.G."/>
            <person name="Henrissat B."/>
            <person name="Grigoriev I.V."/>
            <person name="Yang Z.L."/>
            <person name="Xu J."/>
            <person name="Martin F.M."/>
        </authorList>
    </citation>
    <scope>NUCLEOTIDE SEQUENCE</scope>
    <source>
        <strain evidence="2">KKN 215</strain>
    </source>
</reference>
<feature type="compositionally biased region" description="Low complexity" evidence="1">
    <location>
        <begin position="787"/>
        <end position="800"/>
    </location>
</feature>
<dbReference type="GO" id="GO:0046982">
    <property type="term" value="F:protein heterodimerization activity"/>
    <property type="evidence" value="ECO:0007669"/>
    <property type="project" value="InterPro"/>
</dbReference>
<feature type="compositionally biased region" description="Basic and acidic residues" evidence="1">
    <location>
        <begin position="354"/>
        <end position="368"/>
    </location>
</feature>
<feature type="compositionally biased region" description="Low complexity" evidence="1">
    <location>
        <begin position="436"/>
        <end position="458"/>
    </location>
</feature>
<dbReference type="AlphaFoldDB" id="A0A8K0XLZ7"/>
<gene>
    <name evidence="2" type="ORF">BXZ70DRAFT_950979</name>
</gene>
<feature type="region of interest" description="Disordered" evidence="1">
    <location>
        <begin position="974"/>
        <end position="1023"/>
    </location>
</feature>
<dbReference type="Proteomes" id="UP000813824">
    <property type="component" value="Unassembled WGS sequence"/>
</dbReference>
<feature type="region of interest" description="Disordered" evidence="1">
    <location>
        <begin position="608"/>
        <end position="821"/>
    </location>
</feature>
<comment type="caution">
    <text evidence="2">The sequence shown here is derived from an EMBL/GenBank/DDBJ whole genome shotgun (WGS) entry which is preliminary data.</text>
</comment>
<feature type="compositionally biased region" description="Polar residues" evidence="1">
    <location>
        <begin position="627"/>
        <end position="637"/>
    </location>
</feature>
<feature type="compositionally biased region" description="Polar residues" evidence="1">
    <location>
        <begin position="370"/>
        <end position="379"/>
    </location>
</feature>
<feature type="compositionally biased region" description="Acidic residues" evidence="1">
    <location>
        <begin position="1011"/>
        <end position="1020"/>
    </location>
</feature>
<feature type="compositionally biased region" description="Polar residues" evidence="1">
    <location>
        <begin position="422"/>
        <end position="435"/>
    </location>
</feature>
<feature type="compositionally biased region" description="Low complexity" evidence="1">
    <location>
        <begin position="263"/>
        <end position="276"/>
    </location>
</feature>
<accession>A0A8K0XLZ7</accession>
<feature type="compositionally biased region" description="Basic and acidic residues" evidence="1">
    <location>
        <begin position="513"/>
        <end position="527"/>
    </location>
</feature>
<name>A0A8K0XLZ7_9AGAR</name>
<feature type="compositionally biased region" description="Low complexity" evidence="1">
    <location>
        <begin position="679"/>
        <end position="689"/>
    </location>
</feature>
<proteinExistence type="predicted"/>
<evidence type="ECO:0000313" key="3">
    <source>
        <dbReference type="Proteomes" id="UP000813824"/>
    </source>
</evidence>
<feature type="compositionally biased region" description="Basic and acidic residues" evidence="1">
    <location>
        <begin position="552"/>
        <end position="566"/>
    </location>
</feature>
<organism evidence="2 3">
    <name type="scientific">Cristinia sonorae</name>
    <dbReference type="NCBI Taxonomy" id="1940300"/>
    <lineage>
        <taxon>Eukaryota</taxon>
        <taxon>Fungi</taxon>
        <taxon>Dikarya</taxon>
        <taxon>Basidiomycota</taxon>
        <taxon>Agaricomycotina</taxon>
        <taxon>Agaricomycetes</taxon>
        <taxon>Agaricomycetidae</taxon>
        <taxon>Agaricales</taxon>
        <taxon>Pleurotineae</taxon>
        <taxon>Stephanosporaceae</taxon>
        <taxon>Cristinia</taxon>
    </lineage>
</organism>
<sequence length="1036" mass="111337">MDSFNCPNYLSSRSGDVMISDIRPIKLKLEALRSVNVLLDEFLYNLLRTAGSLHTDRLKTSLIKILPTVVGKESVLEAEMELKAYMERSPQPSPVNGGAIDEAEQFDLQWSYELLRLKCEGYTTLNDSDEDHDAERRLNQRMIAAGGTYPPKANLLAPAALYLTAILEHICGHILSLVSRVVARDSSRAVATVQDLFVALYEDEGSYETFKNMRVYEQIKTLANAQKPRRSKSFSRGGSDKGSLMSKSSAAALNEAVPPSLPSKSRVSSESAQRSSPTTRTSLEKMRAARIFGRSSLDEAPMPMPGRAGTPSEPREGSIDGSIPSDPTEDAALQEEFDELMRSGATMKVSLTPDRLKTMEVYKAERKRQQAQNNGTGPTTADPKRSHPGRKPSIRNVDAIVEDEEDITSPHIPDMASPPPTSFHQPTSRVRQSSLINASSPAVASAANARIRSVSVSAISENAPKKRQEAPPPLPTSFPSTPPKLHRSASARMKMMMTDSPVSGPPRTRRVQRNRESLDLDDVMRGSDDEDDEGPGPLPPPKASSALSPGGGEKKPHISKAARELIDFLDEGPPLQEFGVSPANASMISFGSSKTHKSSRFRSMVSRLTLGGSKENLGRVVVDTPKTPKSASHTNKLTRGPPPPPPPAYLQSSGSLSSKRSIPVMTNVIVGTPPPPPGSLNNSSSSQPPSHSPSPQPSVGDFSRSTSQSHSTSPSPATSPKPNRRLSIVRKAVPAFEGDRVLTPPVIPAEEEPEFYPPSRSPSTVLRVVNGYDDSLSTQNHHQQEPTSTTLASDSTASLSNVSSTPTSAESESLPTPTPKVSAKVDVVILKHVKPRKSFTRENGHIVPVSREDRHVPLPVSTPAAAAPPPRDGLSTAELQDLRKLISVATTADECRLLVDLFLAKHGSLTPTSNPALAAEPVVNADGPDSLEKAVVAVLLGESAEEEEEEEAVAVTEAKVGPVKEVVGETGVVAEEPGVSRKEVEPEVSADETVPAPKAAAPVAQPLPEETPQDLEEEQTVEVNDLRHSWKGVDLL</sequence>
<feature type="compositionally biased region" description="Low complexity" evidence="1">
    <location>
        <begin position="995"/>
        <end position="1008"/>
    </location>
</feature>
<keyword evidence="3" id="KW-1185">Reference proteome</keyword>
<evidence type="ECO:0000256" key="1">
    <source>
        <dbReference type="SAM" id="MobiDB-lite"/>
    </source>
</evidence>
<dbReference type="Gene3D" id="1.10.20.10">
    <property type="entry name" value="Histone, subunit A"/>
    <property type="match status" value="1"/>
</dbReference>
<protein>
    <submittedName>
        <fullName evidence="2">Uncharacterized protein</fullName>
    </submittedName>
</protein>
<feature type="compositionally biased region" description="Low complexity" evidence="1">
    <location>
        <begin position="652"/>
        <end position="661"/>
    </location>
</feature>
<feature type="region of interest" description="Disordered" evidence="1">
    <location>
        <begin position="224"/>
        <end position="328"/>
    </location>
</feature>